<evidence type="ECO:0000256" key="10">
    <source>
        <dbReference type="SAM" id="Phobius"/>
    </source>
</evidence>
<evidence type="ECO:0000256" key="5">
    <source>
        <dbReference type="ARBA" id="ARBA00022968"/>
    </source>
</evidence>
<comment type="function">
    <text evidence="8">Essential component of the signal peptidase complex (SPC) which catalyzes the cleavage of N-terminal signal sequences from nascent proteins as they are translocated into the lumen of the endoplasmic reticulum. Essential for the SPC catalytic activity, possibly by stabilizing and positioning the active center of the complex close to the lumenal surface. Essential for viability.</text>
</comment>
<comment type="similarity">
    <text evidence="2 9">Belongs to the SPCS3 family.</text>
</comment>
<evidence type="ECO:0000256" key="1">
    <source>
        <dbReference type="ARBA" id="ARBA00004648"/>
    </source>
</evidence>
<dbReference type="InterPro" id="IPR007653">
    <property type="entry name" value="SPC3"/>
</dbReference>
<evidence type="ECO:0000256" key="9">
    <source>
        <dbReference type="PIRNR" id="PIRNR016089"/>
    </source>
</evidence>
<dbReference type="PIRSF" id="PIRSF016089">
    <property type="entry name" value="SPC22"/>
    <property type="match status" value="1"/>
</dbReference>
<dbReference type="Proteomes" id="UP000054144">
    <property type="component" value="Unassembled WGS sequence"/>
</dbReference>
<evidence type="ECO:0000256" key="8">
    <source>
        <dbReference type="ARBA" id="ARBA00045670"/>
    </source>
</evidence>
<dbReference type="GO" id="GO:0006465">
    <property type="term" value="P:signal peptide processing"/>
    <property type="evidence" value="ECO:0007669"/>
    <property type="project" value="UniProtKB-UniRule"/>
</dbReference>
<evidence type="ECO:0000313" key="12">
    <source>
        <dbReference type="Proteomes" id="UP000054144"/>
    </source>
</evidence>
<dbReference type="EMBL" id="KN882023">
    <property type="protein sequence ID" value="KIY46784.1"/>
    <property type="molecule type" value="Genomic_DNA"/>
</dbReference>
<organism evidence="11 12">
    <name type="scientific">Fistulina hepatica ATCC 64428</name>
    <dbReference type="NCBI Taxonomy" id="1128425"/>
    <lineage>
        <taxon>Eukaryota</taxon>
        <taxon>Fungi</taxon>
        <taxon>Dikarya</taxon>
        <taxon>Basidiomycota</taxon>
        <taxon>Agaricomycotina</taxon>
        <taxon>Agaricomycetes</taxon>
        <taxon>Agaricomycetidae</taxon>
        <taxon>Agaricales</taxon>
        <taxon>Fistulinaceae</taxon>
        <taxon>Fistulina</taxon>
    </lineage>
</organism>
<dbReference type="PROSITE" id="PS51257">
    <property type="entry name" value="PROKAR_LIPOPROTEIN"/>
    <property type="match status" value="1"/>
</dbReference>
<protein>
    <recommendedName>
        <fullName evidence="9">Signal peptidase subunit 3</fullName>
    </recommendedName>
</protein>
<evidence type="ECO:0000256" key="6">
    <source>
        <dbReference type="ARBA" id="ARBA00022989"/>
    </source>
</evidence>
<dbReference type="OrthoDB" id="10261524at2759"/>
<evidence type="ECO:0000313" key="11">
    <source>
        <dbReference type="EMBL" id="KIY46784.1"/>
    </source>
</evidence>
<evidence type="ECO:0000256" key="3">
    <source>
        <dbReference type="ARBA" id="ARBA00022692"/>
    </source>
</evidence>
<keyword evidence="6 10" id="KW-1133">Transmembrane helix</keyword>
<sequence length="177" mass="20007">MHSIVSRINNVSAFFTSCMMGLAVAIALSSFLFTAEPKGDLAILSVKTYPAKARRWHKANQELTFVNFNITGDLSPLFHWNTKQLFLYLQAEYGTATGVKNEVVIWDRIVRSKEKAVLDVVGKNKYPFRELSTSFRNIPAANYTLRYNVMPYLGVLTYGEAARTVEEIAFPELSEKV</sequence>
<proteinExistence type="inferred from homology"/>
<evidence type="ECO:0000256" key="7">
    <source>
        <dbReference type="ARBA" id="ARBA00023136"/>
    </source>
</evidence>
<dbReference type="GO" id="GO:0045047">
    <property type="term" value="P:protein targeting to ER"/>
    <property type="evidence" value="ECO:0007669"/>
    <property type="project" value="TreeGrafter"/>
</dbReference>
<dbReference type="PANTHER" id="PTHR12804">
    <property type="entry name" value="MICROSOMAL SIGNAL PEPTIDASE 23 KD SUBUNIT SPC22/23"/>
    <property type="match status" value="1"/>
</dbReference>
<keyword evidence="4 9" id="KW-0256">Endoplasmic reticulum</keyword>
<evidence type="ECO:0000256" key="4">
    <source>
        <dbReference type="ARBA" id="ARBA00022824"/>
    </source>
</evidence>
<keyword evidence="3 10" id="KW-0812">Transmembrane</keyword>
<reference evidence="11 12" key="1">
    <citation type="journal article" date="2015" name="Fungal Genet. Biol.">
        <title>Evolution of novel wood decay mechanisms in Agaricales revealed by the genome sequences of Fistulina hepatica and Cylindrobasidium torrendii.</title>
        <authorList>
            <person name="Floudas D."/>
            <person name="Held B.W."/>
            <person name="Riley R."/>
            <person name="Nagy L.G."/>
            <person name="Koehler G."/>
            <person name="Ransdell A.S."/>
            <person name="Younus H."/>
            <person name="Chow J."/>
            <person name="Chiniquy J."/>
            <person name="Lipzen A."/>
            <person name="Tritt A."/>
            <person name="Sun H."/>
            <person name="Haridas S."/>
            <person name="LaButti K."/>
            <person name="Ohm R.A."/>
            <person name="Kues U."/>
            <person name="Blanchette R.A."/>
            <person name="Grigoriev I.V."/>
            <person name="Minto R.E."/>
            <person name="Hibbett D.S."/>
        </authorList>
    </citation>
    <scope>NUCLEOTIDE SEQUENCE [LARGE SCALE GENOMIC DNA]</scope>
    <source>
        <strain evidence="11 12">ATCC 64428</strain>
    </source>
</reference>
<accession>A0A0D7A8Q9</accession>
<keyword evidence="12" id="KW-1185">Reference proteome</keyword>
<keyword evidence="5" id="KW-0735">Signal-anchor</keyword>
<gene>
    <name evidence="11" type="ORF">FISHEDRAFT_46663</name>
</gene>
<dbReference type="Pfam" id="PF04573">
    <property type="entry name" value="SPC22"/>
    <property type="match status" value="1"/>
</dbReference>
<dbReference type="AlphaFoldDB" id="A0A0D7A8Q9"/>
<dbReference type="GO" id="GO:0005787">
    <property type="term" value="C:signal peptidase complex"/>
    <property type="evidence" value="ECO:0007669"/>
    <property type="project" value="UniProtKB-UniRule"/>
</dbReference>
<dbReference type="PANTHER" id="PTHR12804:SF0">
    <property type="entry name" value="SIGNAL PEPTIDASE COMPLEX SUBUNIT 3"/>
    <property type="match status" value="1"/>
</dbReference>
<comment type="subcellular location">
    <subcellularLocation>
        <location evidence="1">Endoplasmic reticulum membrane</location>
        <topology evidence="1">Single-pass type II membrane protein</topology>
    </subcellularLocation>
</comment>
<evidence type="ECO:0000256" key="2">
    <source>
        <dbReference type="ARBA" id="ARBA00009289"/>
    </source>
</evidence>
<keyword evidence="7 9" id="KW-0472">Membrane</keyword>
<feature type="transmembrane region" description="Helical" evidence="10">
    <location>
        <begin position="12"/>
        <end position="33"/>
    </location>
</feature>
<name>A0A0D7A8Q9_9AGAR</name>